<dbReference type="Gene3D" id="3.30.420.40">
    <property type="match status" value="2"/>
</dbReference>
<dbReference type="GO" id="GO:0000287">
    <property type="term" value="F:magnesium ion binding"/>
    <property type="evidence" value="ECO:0007669"/>
    <property type="project" value="UniProtKB-UniRule"/>
</dbReference>
<comment type="pathway">
    <text evidence="6">Metabolic intermediate biosynthesis; acetyl-CoA biosynthesis; acetyl-CoA from acetate: step 1/2.</text>
</comment>
<feature type="binding site" evidence="6">
    <location>
        <position position="9"/>
    </location>
    <ligand>
        <name>Mg(2+)</name>
        <dbReference type="ChEBI" id="CHEBI:18420"/>
    </ligand>
</feature>
<evidence type="ECO:0000256" key="4">
    <source>
        <dbReference type="ARBA" id="ARBA00022777"/>
    </source>
</evidence>
<evidence type="ECO:0000256" key="3">
    <source>
        <dbReference type="ARBA" id="ARBA00022741"/>
    </source>
</evidence>
<evidence type="ECO:0000313" key="8">
    <source>
        <dbReference type="EMBL" id="OGE94880.1"/>
    </source>
</evidence>
<dbReference type="NCBIfam" id="TIGR00016">
    <property type="entry name" value="ackA"/>
    <property type="match status" value="1"/>
</dbReference>
<dbReference type="PANTHER" id="PTHR21060:SF15">
    <property type="entry name" value="ACETATE KINASE-RELATED"/>
    <property type="match status" value="1"/>
</dbReference>
<feature type="binding site" evidence="6">
    <location>
        <position position="86"/>
    </location>
    <ligand>
        <name>substrate</name>
    </ligand>
</feature>
<organism evidence="8 9">
    <name type="scientific">Candidatus Doudnabacteria bacterium RIFCSPLOWO2_01_FULL_44_21</name>
    <dbReference type="NCBI Taxonomy" id="1817841"/>
    <lineage>
        <taxon>Bacteria</taxon>
        <taxon>Candidatus Doudnaibacteriota</taxon>
    </lineage>
</organism>
<dbReference type="PRINTS" id="PR00471">
    <property type="entry name" value="ACETATEKNASE"/>
</dbReference>
<sequence length="385" mass="42219">MAKKYLIINSGSASGKYSLYANEKELAYAHYEAGEQFVAQIRLGNQVENLTISKAEFDALLQHFLNKVLAANLLRTIEEIAAVGIRVVCPGIFFQRDRLIDHDFIEHLNTLAKNDPIHSQGLILSIENIKKILPAAQLTGVSDSYFHAKLPKTAKYYGLPKSDSDALEIFRFGYHGLSLESVTEKLPRLLGQMPEKTIICHLGSGASITALKNGKSLDTSMGFSPLEGLLMSSRVGDIDAGAIIYLGRQKGLDWEKLERYLYQQSGLLGLSDHSSDLRVLLGSEKSNDQLAVEAFVYRIVKYIGAYTAVLGGLDCLVFTGTIGERSSIIRARVCDKLKFLGIALDQAKNEAALAQDQSLESGSSPVKIAVIAVDENAIIFRHLRA</sequence>
<feature type="site" description="Transition state stabilizer" evidence="6">
    <location>
        <position position="175"/>
    </location>
</feature>
<dbReference type="InterPro" id="IPR004372">
    <property type="entry name" value="Ac/propionate_kinase"/>
</dbReference>
<comment type="function">
    <text evidence="6">Catalyzes the formation of acetyl phosphate from acetate and ATP. Can also catalyze the reverse reaction.</text>
</comment>
<evidence type="ECO:0000256" key="2">
    <source>
        <dbReference type="ARBA" id="ARBA00022679"/>
    </source>
</evidence>
<dbReference type="GO" id="GO:0005524">
    <property type="term" value="F:ATP binding"/>
    <property type="evidence" value="ECO:0007669"/>
    <property type="project" value="UniProtKB-KW"/>
</dbReference>
<keyword evidence="6" id="KW-0479">Metal-binding</keyword>
<comment type="subunit">
    <text evidence="6">Homodimer.</text>
</comment>
<feature type="site" description="Transition state stabilizer" evidence="6">
    <location>
        <position position="234"/>
    </location>
</feature>
<keyword evidence="3 6" id="KW-0547">Nucleotide-binding</keyword>
<comment type="caution">
    <text evidence="8">The sequence shown here is derived from an EMBL/GenBank/DDBJ whole genome shotgun (WGS) entry which is preliminary data.</text>
</comment>
<dbReference type="GO" id="GO:0006083">
    <property type="term" value="P:acetate metabolic process"/>
    <property type="evidence" value="ECO:0007669"/>
    <property type="project" value="TreeGrafter"/>
</dbReference>
<comment type="catalytic activity">
    <reaction evidence="6">
        <text>acetate + ATP = acetyl phosphate + ADP</text>
        <dbReference type="Rhea" id="RHEA:11352"/>
        <dbReference type="ChEBI" id="CHEBI:22191"/>
        <dbReference type="ChEBI" id="CHEBI:30089"/>
        <dbReference type="ChEBI" id="CHEBI:30616"/>
        <dbReference type="ChEBI" id="CHEBI:456216"/>
        <dbReference type="EC" id="2.7.2.1"/>
    </reaction>
</comment>
<accession>A0A1F5PZ65</accession>
<feature type="binding site" evidence="6">
    <location>
        <position position="16"/>
    </location>
    <ligand>
        <name>ATP</name>
        <dbReference type="ChEBI" id="CHEBI:30616"/>
    </ligand>
</feature>
<evidence type="ECO:0000256" key="1">
    <source>
        <dbReference type="ARBA" id="ARBA00008748"/>
    </source>
</evidence>
<evidence type="ECO:0000256" key="6">
    <source>
        <dbReference type="HAMAP-Rule" id="MF_00020"/>
    </source>
</evidence>
<dbReference type="SUPFAM" id="SSF53067">
    <property type="entry name" value="Actin-like ATPase domain"/>
    <property type="match status" value="2"/>
</dbReference>
<keyword evidence="6" id="KW-0460">Magnesium</keyword>
<comment type="cofactor">
    <cofactor evidence="6">
        <name>Mg(2+)</name>
        <dbReference type="ChEBI" id="CHEBI:18420"/>
    </cofactor>
    <cofactor evidence="6">
        <name>Mn(2+)</name>
        <dbReference type="ChEBI" id="CHEBI:29035"/>
    </cofactor>
    <text evidence="6">Mg(2+). Can also accept Mn(2+).</text>
</comment>
<dbReference type="Pfam" id="PF00871">
    <property type="entry name" value="Acetate_kinase"/>
    <property type="match status" value="1"/>
</dbReference>
<dbReference type="GO" id="GO:0008776">
    <property type="term" value="F:acetate kinase activity"/>
    <property type="evidence" value="ECO:0007669"/>
    <property type="project" value="UniProtKB-UniRule"/>
</dbReference>
<dbReference type="UniPathway" id="UPA00340">
    <property type="reaction ID" value="UER00458"/>
</dbReference>
<dbReference type="EMBL" id="MFFB01000007">
    <property type="protein sequence ID" value="OGE94880.1"/>
    <property type="molecule type" value="Genomic_DNA"/>
</dbReference>
<dbReference type="AlphaFoldDB" id="A0A1F5PZ65"/>
<dbReference type="GO" id="GO:0006085">
    <property type="term" value="P:acetyl-CoA biosynthetic process"/>
    <property type="evidence" value="ECO:0007669"/>
    <property type="project" value="UniProtKB-UniRule"/>
</dbReference>
<dbReference type="Proteomes" id="UP000177281">
    <property type="component" value="Unassembled WGS sequence"/>
</dbReference>
<dbReference type="STRING" id="1817841.A3B10_03780"/>
<keyword evidence="5 6" id="KW-0067">ATP-binding</keyword>
<protein>
    <recommendedName>
        <fullName evidence="6">Acetate kinase</fullName>
        <ecNumber evidence="6">2.7.2.1</ecNumber>
    </recommendedName>
    <alternativeName>
        <fullName evidence="6">Acetokinase</fullName>
    </alternativeName>
</protein>
<evidence type="ECO:0000256" key="5">
    <source>
        <dbReference type="ARBA" id="ARBA00022840"/>
    </source>
</evidence>
<dbReference type="InterPro" id="IPR000890">
    <property type="entry name" value="Aliphatic_acid_kin_short-chain"/>
</dbReference>
<feature type="active site" description="Proton donor/acceptor" evidence="6">
    <location>
        <position position="143"/>
    </location>
</feature>
<comment type="subcellular location">
    <subcellularLocation>
        <location evidence="6">Cytoplasm</location>
    </subcellularLocation>
</comment>
<comment type="similarity">
    <text evidence="1 6 7">Belongs to the acetokinase family.</text>
</comment>
<evidence type="ECO:0000313" key="9">
    <source>
        <dbReference type="Proteomes" id="UP000177281"/>
    </source>
</evidence>
<dbReference type="GO" id="GO:0005737">
    <property type="term" value="C:cytoplasm"/>
    <property type="evidence" value="ECO:0007669"/>
    <property type="project" value="UniProtKB-SubCell"/>
</dbReference>
<keyword evidence="2 6" id="KW-0808">Transferase</keyword>
<feature type="binding site" evidence="6">
    <location>
        <position position="375"/>
    </location>
    <ligand>
        <name>Mg(2+)</name>
        <dbReference type="ChEBI" id="CHEBI:18420"/>
    </ligand>
</feature>
<dbReference type="HAMAP" id="MF_00020">
    <property type="entry name" value="Acetate_kinase"/>
    <property type="match status" value="1"/>
</dbReference>
<proteinExistence type="inferred from homology"/>
<name>A0A1F5PZ65_9BACT</name>
<dbReference type="EC" id="2.7.2.1" evidence="6"/>
<gene>
    <name evidence="6" type="primary">ackA</name>
    <name evidence="8" type="ORF">A3B10_03780</name>
</gene>
<keyword evidence="4 6" id="KW-0418">Kinase</keyword>
<dbReference type="PANTHER" id="PTHR21060">
    <property type="entry name" value="ACETATE KINASE"/>
    <property type="match status" value="1"/>
</dbReference>
<dbReference type="InterPro" id="IPR043129">
    <property type="entry name" value="ATPase_NBD"/>
</dbReference>
<feature type="binding site" evidence="6">
    <location>
        <begin position="276"/>
        <end position="278"/>
    </location>
    <ligand>
        <name>ATP</name>
        <dbReference type="ChEBI" id="CHEBI:30616"/>
    </ligand>
</feature>
<dbReference type="InterPro" id="IPR023865">
    <property type="entry name" value="Aliphatic_acid_kinase_CS"/>
</dbReference>
<reference evidence="8 9" key="1">
    <citation type="journal article" date="2016" name="Nat. Commun.">
        <title>Thousands of microbial genomes shed light on interconnected biogeochemical processes in an aquifer system.</title>
        <authorList>
            <person name="Anantharaman K."/>
            <person name="Brown C.T."/>
            <person name="Hug L.A."/>
            <person name="Sharon I."/>
            <person name="Castelle C.J."/>
            <person name="Probst A.J."/>
            <person name="Thomas B.C."/>
            <person name="Singh A."/>
            <person name="Wilkins M.J."/>
            <person name="Karaoz U."/>
            <person name="Brodie E.L."/>
            <person name="Williams K.H."/>
            <person name="Hubbard S.S."/>
            <person name="Banfield J.F."/>
        </authorList>
    </citation>
    <scope>NUCLEOTIDE SEQUENCE [LARGE SCALE GENOMIC DNA]</scope>
</reference>
<comment type="caution">
    <text evidence="6">Lacks conserved residue(s) required for the propagation of feature annotation.</text>
</comment>
<keyword evidence="6" id="KW-0963">Cytoplasm</keyword>
<evidence type="ECO:0000256" key="7">
    <source>
        <dbReference type="RuleBase" id="RU003835"/>
    </source>
</evidence>
<dbReference type="PIRSF" id="PIRSF000722">
    <property type="entry name" value="Acetate_prop_kin"/>
    <property type="match status" value="1"/>
</dbReference>
<dbReference type="PROSITE" id="PS01076">
    <property type="entry name" value="ACETATE_KINASE_2"/>
    <property type="match status" value="1"/>
</dbReference>
<feature type="binding site" evidence="6">
    <location>
        <begin position="201"/>
        <end position="205"/>
    </location>
    <ligand>
        <name>ATP</name>
        <dbReference type="ChEBI" id="CHEBI:30616"/>
    </ligand>
</feature>